<feature type="region of interest" description="N-terminal hotdog fold" evidence="3">
    <location>
        <begin position="901"/>
        <end position="1030"/>
    </location>
</feature>
<dbReference type="SMART" id="SM00826">
    <property type="entry name" value="PKS_DH"/>
    <property type="match status" value="1"/>
</dbReference>
<dbReference type="InterPro" id="IPR014031">
    <property type="entry name" value="Ketoacyl_synth_C"/>
</dbReference>
<dbReference type="InterPro" id="IPR049900">
    <property type="entry name" value="PKS_mFAS_DH"/>
</dbReference>
<dbReference type="Pfam" id="PF00109">
    <property type="entry name" value="ketoacyl-synt"/>
    <property type="match status" value="1"/>
</dbReference>
<dbReference type="InterPro" id="IPR049552">
    <property type="entry name" value="PKS_DH_N"/>
</dbReference>
<protein>
    <submittedName>
        <fullName evidence="6">Type I polyketide synthase</fullName>
    </submittedName>
</protein>
<dbReference type="SUPFAM" id="SSF55048">
    <property type="entry name" value="Probable ACP-binding domain of malonyl-CoA ACP transacylase"/>
    <property type="match status" value="1"/>
</dbReference>
<dbReference type="Proteomes" id="UP000664795">
    <property type="component" value="Unassembled WGS sequence"/>
</dbReference>
<dbReference type="Pfam" id="PF21089">
    <property type="entry name" value="PKS_DH_N"/>
    <property type="match status" value="1"/>
</dbReference>
<evidence type="ECO:0000313" key="6">
    <source>
        <dbReference type="EMBL" id="MBO0931460.1"/>
    </source>
</evidence>
<dbReference type="FunFam" id="3.40.47.10:FF:000019">
    <property type="entry name" value="Polyketide synthase type I"/>
    <property type="match status" value="1"/>
</dbReference>
<feature type="domain" description="PKS/mFAS DH" evidence="5">
    <location>
        <begin position="901"/>
        <end position="1039"/>
    </location>
</feature>
<dbReference type="CDD" id="cd00833">
    <property type="entry name" value="PKS"/>
    <property type="match status" value="1"/>
</dbReference>
<dbReference type="SMART" id="SM00825">
    <property type="entry name" value="PKS_KS"/>
    <property type="match status" value="1"/>
</dbReference>
<dbReference type="GO" id="GO:0004312">
    <property type="term" value="F:fatty acid synthase activity"/>
    <property type="evidence" value="ECO:0007669"/>
    <property type="project" value="TreeGrafter"/>
</dbReference>
<evidence type="ECO:0000313" key="7">
    <source>
        <dbReference type="Proteomes" id="UP000664795"/>
    </source>
</evidence>
<dbReference type="InterPro" id="IPR016039">
    <property type="entry name" value="Thiolase-like"/>
</dbReference>
<sequence length="1039" mass="112021">MTTNSVVNRPAGEPIAVIGMGCRFPMAPNPEAFWELMASGTDAVVDVPPDRWSWRDYYDPTPGTERKAYSRWGGFLESVDQFDPLFFDISPREAHLMDPQQRLMLEVAWETLENANYTRDKLAQFVTGVFVGCSFNGYFHQIEPALSALDYSAGVGNQNAIIANRISYWLNLKGPSILVDTMCSSSLVAVHMACQSLRTGDCEVALVGGVNVLLSPAYYVQMSRMKVHSATGRCRTFDAGADGIVLGEGAGAVLLKPLRLALRDGDLIHGIIRGTAVNHGGETNGLTAPNPLAQADLITKALDNAGLTADAVTYVEAHGTGTALGDPIEIDGLTKAFRRHTDRTQFCTIGSVKTNIGHLESAAGMAQLIKVLLAVQKRQLPPNLHFTQPNRHIRFEQTPFRVATRLQPWNPAGPRVAGISSFGIGGTNAHVVLEEAPQTSPMPVTTTASRGILTLSARTEAALVALAGRYAAFVLTMPPEHLADVCYTSNTGRTPFEHRLALPADTPAQLAQQLTSYVAEHPGGQVHIPVAEPKIAFLFTGQGAQYAGMGRDFYETYPVFAQTIRQCATILQTRLAVPLTDALFGENADYLLATAAYGQPALFAFEYALARLWQSWGVAPDVVIGHSLGEYVAACVAGVMSLADSLTLVAERGRLMDLLPAGGEMVSVLAEAAVVDSFLASFDNTLCVAVQNGPQHLVVSGFGVEIAELIRRLHGAGIMAKRLTTTHAFHSPLMTPMLPAFREAASRVSYHPPHTPLVANVTGAFAGAEVTHPGYWVGHITAPVQFSEGLQTLLADGSTVLIEIGPQPVLLALAKHHAPDGALHYLPSSRRGGAGQQPILDSLSQLYGLGYSVDWPAFHAHTPRRQQRLPTYTFDRQSYWIAAQHPAASPVNEPDDVPVVHPLLGRRLPAEAGTPGSAVWETTLSPLAHMFLEGHQFMGADVVPFSAYVDMAMAAAWAVHQRRPGQLRDLELSEVLPFARQAPRRVRSVALRLTPNTLSFRVYSLPTSGSAYQDWVLHASVLVDLSVLPTATAHCLRPA</sequence>
<evidence type="ECO:0000256" key="2">
    <source>
        <dbReference type="ARBA" id="ARBA00054155"/>
    </source>
</evidence>
<dbReference type="InterPro" id="IPR020807">
    <property type="entry name" value="PKS_DH"/>
</dbReference>
<dbReference type="SUPFAM" id="SSF53901">
    <property type="entry name" value="Thiolase-like"/>
    <property type="match status" value="1"/>
</dbReference>
<comment type="caution">
    <text evidence="6">The sequence shown here is derived from an EMBL/GenBank/DDBJ whole genome shotgun (WGS) entry which is preliminary data.</text>
</comment>
<accession>A0A939G5K9</accession>
<dbReference type="SMART" id="SM00827">
    <property type="entry name" value="PKS_AT"/>
    <property type="match status" value="1"/>
</dbReference>
<organism evidence="6 7">
    <name type="scientific">Fibrella aquatilis</name>
    <dbReference type="NCBI Taxonomy" id="2817059"/>
    <lineage>
        <taxon>Bacteria</taxon>
        <taxon>Pseudomonadati</taxon>
        <taxon>Bacteroidota</taxon>
        <taxon>Cytophagia</taxon>
        <taxon>Cytophagales</taxon>
        <taxon>Spirosomataceae</taxon>
        <taxon>Fibrella</taxon>
    </lineage>
</organism>
<dbReference type="AlphaFoldDB" id="A0A939G5K9"/>
<dbReference type="InterPro" id="IPR050091">
    <property type="entry name" value="PKS_NRPS_Biosynth_Enz"/>
</dbReference>
<evidence type="ECO:0000256" key="1">
    <source>
        <dbReference type="ARBA" id="ARBA00022679"/>
    </source>
</evidence>
<name>A0A939G5K9_9BACT</name>
<comment type="caution">
    <text evidence="3">Lacks conserved residue(s) required for the propagation of feature annotation.</text>
</comment>
<dbReference type="Gene3D" id="3.40.47.10">
    <property type="match status" value="1"/>
</dbReference>
<dbReference type="InterPro" id="IPR014030">
    <property type="entry name" value="Ketoacyl_synth_N"/>
</dbReference>
<dbReference type="RefSeq" id="WP_207335432.1">
    <property type="nucleotide sequence ID" value="NZ_JAFMYU010000007.1"/>
</dbReference>
<dbReference type="Gene3D" id="3.10.129.110">
    <property type="entry name" value="Polyketide synthase dehydratase"/>
    <property type="match status" value="1"/>
</dbReference>
<dbReference type="GO" id="GO:0006633">
    <property type="term" value="P:fatty acid biosynthetic process"/>
    <property type="evidence" value="ECO:0007669"/>
    <property type="project" value="TreeGrafter"/>
</dbReference>
<dbReference type="InterPro" id="IPR020841">
    <property type="entry name" value="PKS_Beta-ketoAc_synthase_dom"/>
</dbReference>
<dbReference type="PANTHER" id="PTHR43775">
    <property type="entry name" value="FATTY ACID SYNTHASE"/>
    <property type="match status" value="1"/>
</dbReference>
<dbReference type="Gene3D" id="3.40.366.10">
    <property type="entry name" value="Malonyl-Coenzyme A Acyl Carrier Protein, domain 2"/>
    <property type="match status" value="1"/>
</dbReference>
<evidence type="ECO:0000256" key="3">
    <source>
        <dbReference type="PROSITE-ProRule" id="PRU01363"/>
    </source>
</evidence>
<gene>
    <name evidence="6" type="ORF">J2I48_10670</name>
</gene>
<dbReference type="Pfam" id="PF00698">
    <property type="entry name" value="Acyl_transf_1"/>
    <property type="match status" value="1"/>
</dbReference>
<comment type="function">
    <text evidence="2">Involved in production of the polyketide antibiotic thailandamide.</text>
</comment>
<feature type="domain" description="Ketosynthase family 3 (KS3)" evidence="4">
    <location>
        <begin position="12"/>
        <end position="435"/>
    </location>
</feature>
<dbReference type="InterPro" id="IPR016036">
    <property type="entry name" value="Malonyl_transacylase_ACP-bd"/>
</dbReference>
<dbReference type="InterPro" id="IPR042104">
    <property type="entry name" value="PKS_dehydratase_sf"/>
</dbReference>
<dbReference type="SUPFAM" id="SSF52151">
    <property type="entry name" value="FabD/lysophospholipase-like"/>
    <property type="match status" value="1"/>
</dbReference>
<evidence type="ECO:0000259" key="5">
    <source>
        <dbReference type="PROSITE" id="PS52019"/>
    </source>
</evidence>
<dbReference type="InterPro" id="IPR001227">
    <property type="entry name" value="Ac_transferase_dom_sf"/>
</dbReference>
<dbReference type="Pfam" id="PF22621">
    <property type="entry name" value="CurL-like_PKS_C"/>
    <property type="match status" value="1"/>
</dbReference>
<dbReference type="PROSITE" id="PS52004">
    <property type="entry name" value="KS3_2"/>
    <property type="match status" value="1"/>
</dbReference>
<reference evidence="6 7" key="1">
    <citation type="submission" date="2021-03" db="EMBL/GenBank/DDBJ databases">
        <title>Fibrella sp. HMF5036 genome sequencing and assembly.</title>
        <authorList>
            <person name="Kang H."/>
            <person name="Kim H."/>
            <person name="Bae S."/>
            <person name="Joh K."/>
        </authorList>
    </citation>
    <scope>NUCLEOTIDE SEQUENCE [LARGE SCALE GENOMIC DNA]</scope>
    <source>
        <strain evidence="6 7">HMF5036</strain>
    </source>
</reference>
<evidence type="ECO:0000259" key="4">
    <source>
        <dbReference type="PROSITE" id="PS52004"/>
    </source>
</evidence>
<dbReference type="InterPro" id="IPR014043">
    <property type="entry name" value="Acyl_transferase_dom"/>
</dbReference>
<keyword evidence="7" id="KW-1185">Reference proteome</keyword>
<dbReference type="PANTHER" id="PTHR43775:SF51">
    <property type="entry name" value="INACTIVE PHENOLPHTHIOCEROL SYNTHESIS POLYKETIDE SYNTHASE TYPE I PKS1-RELATED"/>
    <property type="match status" value="1"/>
</dbReference>
<dbReference type="Gene3D" id="3.30.70.3290">
    <property type="match status" value="1"/>
</dbReference>
<dbReference type="Pfam" id="PF02801">
    <property type="entry name" value="Ketoacyl-synt_C"/>
    <property type="match status" value="1"/>
</dbReference>
<proteinExistence type="predicted"/>
<dbReference type="InterPro" id="IPR016035">
    <property type="entry name" value="Acyl_Trfase/lysoPLipase"/>
</dbReference>
<dbReference type="PROSITE" id="PS52019">
    <property type="entry name" value="PKS_MFAS_DH"/>
    <property type="match status" value="1"/>
</dbReference>
<dbReference type="EMBL" id="JAFMYU010000007">
    <property type="protein sequence ID" value="MBO0931460.1"/>
    <property type="molecule type" value="Genomic_DNA"/>
</dbReference>
<keyword evidence="1" id="KW-0808">Transferase</keyword>